<feature type="compositionally biased region" description="Polar residues" evidence="1">
    <location>
        <begin position="471"/>
        <end position="480"/>
    </location>
</feature>
<accession>A0A1V8TKD4</accession>
<dbReference type="OrthoDB" id="5417628at2759"/>
<comment type="caution">
    <text evidence="2">The sequence shown here is derived from an EMBL/GenBank/DDBJ whole genome shotgun (WGS) entry which is preliminary data.</text>
</comment>
<evidence type="ECO:0000256" key="1">
    <source>
        <dbReference type="SAM" id="MobiDB-lite"/>
    </source>
</evidence>
<dbReference type="Proteomes" id="UP000192596">
    <property type="component" value="Unassembled WGS sequence"/>
</dbReference>
<name>A0A1V8TKD4_9PEZI</name>
<dbReference type="STRING" id="1507870.A0A1V8TKD4"/>
<feature type="compositionally biased region" description="Low complexity" evidence="1">
    <location>
        <begin position="235"/>
        <end position="249"/>
    </location>
</feature>
<evidence type="ECO:0000313" key="3">
    <source>
        <dbReference type="Proteomes" id="UP000192596"/>
    </source>
</evidence>
<sequence>MRYQDWDVLLFPEGSHVPLKEFKTTCYAVQSSSNANYGNPVCAEGTPTPLLTTFVPSIAMNHSFTISVHAWVPALHPEMNEGDQLHKRYKWQVRVLINGLCVSTQKIPAVVTWPQVINNGSPGHAYPMPLRFPPFARATGQQREWDPAADIGRVKVELSAGYDMYDAGDWLFHKLATTACFSFYPAPMDHLEKVGIAWPSKQMFENPLHVASPATPRSMLHDYGKPSDYHRRSVSHGSIGLSSSPSMALPHPPPPTPAYAHQFYQSFSQDAHSNYDLSSRSTSAYSNFGLSGAAESLSTGLTGNYTAGRTPQVEKNRISSEQMSRLIQALGPDQKQQLTQSLTSSQAMPPPPLPFHAITAKHTHSDRRATFDQPKKYELTEDKTMDYGNGRRGLCRSSDVSMHADCTHYPTCMFENDMGQILHSSPVMPATVIKGKKEGSSPNPPRDFMSTILTPTSPNPAHIPSADHMSVTESSPANSTGRKHSRYALRDLPIDNGSPEKNVNQSGKKSTSRKVSRTSMSSDASTASRKAKGRSNVMGMHVNADEDKENVMIVDA</sequence>
<reference evidence="3" key="1">
    <citation type="submission" date="2017-03" db="EMBL/GenBank/DDBJ databases">
        <title>Genomes of endolithic fungi from Antarctica.</title>
        <authorList>
            <person name="Coleine C."/>
            <person name="Masonjones S."/>
            <person name="Stajich J.E."/>
        </authorList>
    </citation>
    <scope>NUCLEOTIDE SEQUENCE [LARGE SCALE GENOMIC DNA]</scope>
    <source>
        <strain evidence="3">CCFEE 5527</strain>
    </source>
</reference>
<feature type="region of interest" description="Disordered" evidence="1">
    <location>
        <begin position="215"/>
        <end position="260"/>
    </location>
</feature>
<keyword evidence="3" id="KW-1185">Reference proteome</keyword>
<feature type="region of interest" description="Disordered" evidence="1">
    <location>
        <begin position="433"/>
        <end position="556"/>
    </location>
</feature>
<gene>
    <name evidence="2" type="ORF">B0A48_03562</name>
</gene>
<organism evidence="2 3">
    <name type="scientific">Cryoendolithus antarcticus</name>
    <dbReference type="NCBI Taxonomy" id="1507870"/>
    <lineage>
        <taxon>Eukaryota</taxon>
        <taxon>Fungi</taxon>
        <taxon>Dikarya</taxon>
        <taxon>Ascomycota</taxon>
        <taxon>Pezizomycotina</taxon>
        <taxon>Dothideomycetes</taxon>
        <taxon>Dothideomycetidae</taxon>
        <taxon>Cladosporiales</taxon>
        <taxon>Cladosporiaceae</taxon>
        <taxon>Cryoendolithus</taxon>
    </lineage>
</organism>
<dbReference type="InParanoid" id="A0A1V8TKD4"/>
<feature type="compositionally biased region" description="Basic and acidic residues" evidence="1">
    <location>
        <begin position="219"/>
        <end position="231"/>
    </location>
</feature>
<evidence type="ECO:0000313" key="2">
    <source>
        <dbReference type="EMBL" id="OQO11835.1"/>
    </source>
</evidence>
<protein>
    <submittedName>
        <fullName evidence="2">Uncharacterized protein</fullName>
    </submittedName>
</protein>
<dbReference type="AlphaFoldDB" id="A0A1V8TKD4"/>
<dbReference type="EMBL" id="NAJO01000006">
    <property type="protein sequence ID" value="OQO11835.1"/>
    <property type="molecule type" value="Genomic_DNA"/>
</dbReference>
<proteinExistence type="predicted"/>